<accession>A0A9D4PA82</accession>
<keyword evidence="3" id="KW-1185">Reference proteome</keyword>
<proteinExistence type="predicted"/>
<dbReference type="EMBL" id="JABSTV010001551">
    <property type="protein sequence ID" value="KAH7932401.1"/>
    <property type="molecule type" value="Genomic_DNA"/>
</dbReference>
<dbReference type="Proteomes" id="UP000821837">
    <property type="component" value="Unassembled WGS sequence"/>
</dbReference>
<name>A0A9D4PA82_RHISA</name>
<organism evidence="2 3">
    <name type="scientific">Rhipicephalus sanguineus</name>
    <name type="common">Brown dog tick</name>
    <name type="synonym">Ixodes sanguineus</name>
    <dbReference type="NCBI Taxonomy" id="34632"/>
    <lineage>
        <taxon>Eukaryota</taxon>
        <taxon>Metazoa</taxon>
        <taxon>Ecdysozoa</taxon>
        <taxon>Arthropoda</taxon>
        <taxon>Chelicerata</taxon>
        <taxon>Arachnida</taxon>
        <taxon>Acari</taxon>
        <taxon>Parasitiformes</taxon>
        <taxon>Ixodida</taxon>
        <taxon>Ixodoidea</taxon>
        <taxon>Ixodidae</taxon>
        <taxon>Rhipicephalinae</taxon>
        <taxon>Rhipicephalus</taxon>
        <taxon>Rhipicephalus</taxon>
    </lineage>
</organism>
<evidence type="ECO:0000313" key="2">
    <source>
        <dbReference type="EMBL" id="KAH7932401.1"/>
    </source>
</evidence>
<reference evidence="2" key="1">
    <citation type="journal article" date="2020" name="Cell">
        <title>Large-Scale Comparative Analyses of Tick Genomes Elucidate Their Genetic Diversity and Vector Capacities.</title>
        <authorList>
            <consortium name="Tick Genome and Microbiome Consortium (TIGMIC)"/>
            <person name="Jia N."/>
            <person name="Wang J."/>
            <person name="Shi W."/>
            <person name="Du L."/>
            <person name="Sun Y."/>
            <person name="Zhan W."/>
            <person name="Jiang J.F."/>
            <person name="Wang Q."/>
            <person name="Zhang B."/>
            <person name="Ji P."/>
            <person name="Bell-Sakyi L."/>
            <person name="Cui X.M."/>
            <person name="Yuan T.T."/>
            <person name="Jiang B.G."/>
            <person name="Yang W.F."/>
            <person name="Lam T.T."/>
            <person name="Chang Q.C."/>
            <person name="Ding S.J."/>
            <person name="Wang X.J."/>
            <person name="Zhu J.G."/>
            <person name="Ruan X.D."/>
            <person name="Zhao L."/>
            <person name="Wei J.T."/>
            <person name="Ye R.Z."/>
            <person name="Que T.C."/>
            <person name="Du C.H."/>
            <person name="Zhou Y.H."/>
            <person name="Cheng J.X."/>
            <person name="Dai P.F."/>
            <person name="Guo W.B."/>
            <person name="Han X.H."/>
            <person name="Huang E.J."/>
            <person name="Li L.F."/>
            <person name="Wei W."/>
            <person name="Gao Y.C."/>
            <person name="Liu J.Z."/>
            <person name="Shao H.Z."/>
            <person name="Wang X."/>
            <person name="Wang C.C."/>
            <person name="Yang T.C."/>
            <person name="Huo Q.B."/>
            <person name="Li W."/>
            <person name="Chen H.Y."/>
            <person name="Chen S.E."/>
            <person name="Zhou L.G."/>
            <person name="Ni X.B."/>
            <person name="Tian J.H."/>
            <person name="Sheng Y."/>
            <person name="Liu T."/>
            <person name="Pan Y.S."/>
            <person name="Xia L.Y."/>
            <person name="Li J."/>
            <person name="Zhao F."/>
            <person name="Cao W.C."/>
        </authorList>
    </citation>
    <scope>NUCLEOTIDE SEQUENCE</scope>
    <source>
        <strain evidence="2">Rsan-2018</strain>
    </source>
</reference>
<feature type="region of interest" description="Disordered" evidence="1">
    <location>
        <begin position="33"/>
        <end position="60"/>
    </location>
</feature>
<dbReference type="AlphaFoldDB" id="A0A9D4PA82"/>
<protein>
    <submittedName>
        <fullName evidence="2">Uncharacterized protein</fullName>
    </submittedName>
</protein>
<feature type="compositionally biased region" description="Acidic residues" evidence="1">
    <location>
        <begin position="36"/>
        <end position="49"/>
    </location>
</feature>
<reference evidence="2" key="2">
    <citation type="submission" date="2021-09" db="EMBL/GenBank/DDBJ databases">
        <authorList>
            <person name="Jia N."/>
            <person name="Wang J."/>
            <person name="Shi W."/>
            <person name="Du L."/>
            <person name="Sun Y."/>
            <person name="Zhan W."/>
            <person name="Jiang J."/>
            <person name="Wang Q."/>
            <person name="Zhang B."/>
            <person name="Ji P."/>
            <person name="Sakyi L.B."/>
            <person name="Cui X."/>
            <person name="Yuan T."/>
            <person name="Jiang B."/>
            <person name="Yang W."/>
            <person name="Lam T.T.-Y."/>
            <person name="Chang Q."/>
            <person name="Ding S."/>
            <person name="Wang X."/>
            <person name="Zhu J."/>
            <person name="Ruan X."/>
            <person name="Zhao L."/>
            <person name="Wei J."/>
            <person name="Que T."/>
            <person name="Du C."/>
            <person name="Cheng J."/>
            <person name="Dai P."/>
            <person name="Han X."/>
            <person name="Huang E."/>
            <person name="Gao Y."/>
            <person name="Liu J."/>
            <person name="Shao H."/>
            <person name="Ye R."/>
            <person name="Li L."/>
            <person name="Wei W."/>
            <person name="Wang X."/>
            <person name="Wang C."/>
            <person name="Huo Q."/>
            <person name="Li W."/>
            <person name="Guo W."/>
            <person name="Chen H."/>
            <person name="Chen S."/>
            <person name="Zhou L."/>
            <person name="Zhou L."/>
            <person name="Ni X."/>
            <person name="Tian J."/>
            <person name="Zhou Y."/>
            <person name="Sheng Y."/>
            <person name="Liu T."/>
            <person name="Pan Y."/>
            <person name="Xia L."/>
            <person name="Li J."/>
            <person name="Zhao F."/>
            <person name="Cao W."/>
        </authorList>
    </citation>
    <scope>NUCLEOTIDE SEQUENCE</scope>
    <source>
        <strain evidence="2">Rsan-2018</strain>
        <tissue evidence="2">Larvae</tissue>
    </source>
</reference>
<sequence>MCGFEVTAAAARCGVTVLATPAMRIWKAGFQQNDSIAEEESSVPDDETSPEDKPSDPSVWPQVMEAFGADSFSDFVTFDNGVIDNEQLSDKKVRATIEGRS</sequence>
<evidence type="ECO:0000256" key="1">
    <source>
        <dbReference type="SAM" id="MobiDB-lite"/>
    </source>
</evidence>
<comment type="caution">
    <text evidence="2">The sequence shown here is derived from an EMBL/GenBank/DDBJ whole genome shotgun (WGS) entry which is preliminary data.</text>
</comment>
<evidence type="ECO:0000313" key="3">
    <source>
        <dbReference type="Proteomes" id="UP000821837"/>
    </source>
</evidence>
<gene>
    <name evidence="2" type="ORF">HPB52_024612</name>
</gene>
<dbReference type="VEuPathDB" id="VectorBase:RSAN_052087"/>